<gene>
    <name evidence="11" type="ORF">DM01DRAFT_1405902</name>
</gene>
<evidence type="ECO:0000256" key="5">
    <source>
        <dbReference type="ARBA" id="ARBA00022787"/>
    </source>
</evidence>
<keyword evidence="3" id="KW-0813">Transport</keyword>
<keyword evidence="12" id="KW-1185">Reference proteome</keyword>
<dbReference type="EMBL" id="MCGT01000007">
    <property type="protein sequence ID" value="ORX58290.1"/>
    <property type="molecule type" value="Genomic_DNA"/>
</dbReference>
<keyword evidence="7 10" id="KW-1133">Transmembrane helix</keyword>
<feature type="transmembrane region" description="Helical" evidence="10">
    <location>
        <begin position="20"/>
        <end position="37"/>
    </location>
</feature>
<keyword evidence="8" id="KW-0496">Mitochondrion</keyword>
<evidence type="ECO:0000256" key="9">
    <source>
        <dbReference type="ARBA" id="ARBA00023136"/>
    </source>
</evidence>
<comment type="subcellular location">
    <subcellularLocation>
        <location evidence="1">Mitochondrion outer membrane</location>
        <topology evidence="1">Single-pass membrane protein</topology>
    </subcellularLocation>
</comment>
<keyword evidence="9 10" id="KW-0472">Membrane</keyword>
<evidence type="ECO:0000313" key="12">
    <source>
        <dbReference type="Proteomes" id="UP000242146"/>
    </source>
</evidence>
<comment type="similarity">
    <text evidence="2">Belongs to the Tom7 family.</text>
</comment>
<name>A0A1X2GPE9_9FUNG</name>
<comment type="caution">
    <text evidence="11">The sequence shown here is derived from an EMBL/GenBank/DDBJ whole genome shotgun (WGS) entry which is preliminary data.</text>
</comment>
<dbReference type="PANTHER" id="PTHR34944">
    <property type="entry name" value="MITOCHONDRIAL IMPORT RECEPTOR SUBUNIT TOM7"/>
    <property type="match status" value="1"/>
</dbReference>
<proteinExistence type="inferred from homology"/>
<sequence length="51" mass="5788">MVSESTKETLLKVFDLTKKTVHYAFIPAIIYIGMTHSNPRPSWLKLISPLA</sequence>
<keyword evidence="4 10" id="KW-0812">Transmembrane</keyword>
<dbReference type="AlphaFoldDB" id="A0A1X2GPE9"/>
<protein>
    <submittedName>
        <fullName evidence="11">Tom7-domain-containing protein</fullName>
    </submittedName>
</protein>
<organism evidence="11 12">
    <name type="scientific">Hesseltinella vesiculosa</name>
    <dbReference type="NCBI Taxonomy" id="101127"/>
    <lineage>
        <taxon>Eukaryota</taxon>
        <taxon>Fungi</taxon>
        <taxon>Fungi incertae sedis</taxon>
        <taxon>Mucoromycota</taxon>
        <taxon>Mucoromycotina</taxon>
        <taxon>Mucoromycetes</taxon>
        <taxon>Mucorales</taxon>
        <taxon>Cunninghamellaceae</taxon>
        <taxon>Hesseltinella</taxon>
    </lineage>
</organism>
<evidence type="ECO:0000256" key="6">
    <source>
        <dbReference type="ARBA" id="ARBA00022927"/>
    </source>
</evidence>
<evidence type="ECO:0000313" key="11">
    <source>
        <dbReference type="EMBL" id="ORX58290.1"/>
    </source>
</evidence>
<dbReference type="STRING" id="101127.A0A1X2GPE9"/>
<keyword evidence="5" id="KW-1000">Mitochondrion outer membrane</keyword>
<dbReference type="OrthoDB" id="284357at2759"/>
<evidence type="ECO:0000256" key="3">
    <source>
        <dbReference type="ARBA" id="ARBA00022448"/>
    </source>
</evidence>
<accession>A0A1X2GPE9</accession>
<evidence type="ECO:0000256" key="1">
    <source>
        <dbReference type="ARBA" id="ARBA00004572"/>
    </source>
</evidence>
<dbReference type="PANTHER" id="PTHR34944:SF2">
    <property type="entry name" value="MITOCHONDRIAL IMPORT RECEPTOR SUBUNIT TOM7"/>
    <property type="match status" value="1"/>
</dbReference>
<evidence type="ECO:0000256" key="10">
    <source>
        <dbReference type="SAM" id="Phobius"/>
    </source>
</evidence>
<evidence type="ECO:0000256" key="4">
    <source>
        <dbReference type="ARBA" id="ARBA00022692"/>
    </source>
</evidence>
<dbReference type="Pfam" id="PF08038">
    <property type="entry name" value="Tom7"/>
    <property type="match status" value="1"/>
</dbReference>
<dbReference type="GO" id="GO:0045040">
    <property type="term" value="P:protein insertion into mitochondrial outer membrane"/>
    <property type="evidence" value="ECO:0007669"/>
    <property type="project" value="TreeGrafter"/>
</dbReference>
<evidence type="ECO:0000256" key="8">
    <source>
        <dbReference type="ARBA" id="ARBA00023128"/>
    </source>
</evidence>
<evidence type="ECO:0000256" key="2">
    <source>
        <dbReference type="ARBA" id="ARBA00010917"/>
    </source>
</evidence>
<evidence type="ECO:0000256" key="7">
    <source>
        <dbReference type="ARBA" id="ARBA00022989"/>
    </source>
</evidence>
<dbReference type="InterPro" id="IPR012621">
    <property type="entry name" value="Tom7"/>
</dbReference>
<reference evidence="11 12" key="1">
    <citation type="submission" date="2016-07" db="EMBL/GenBank/DDBJ databases">
        <title>Pervasive Adenine N6-methylation of Active Genes in Fungi.</title>
        <authorList>
            <consortium name="DOE Joint Genome Institute"/>
            <person name="Mondo S.J."/>
            <person name="Dannebaum R.O."/>
            <person name="Kuo R.C."/>
            <person name="Labutti K."/>
            <person name="Haridas S."/>
            <person name="Kuo A."/>
            <person name="Salamov A."/>
            <person name="Ahrendt S.R."/>
            <person name="Lipzen A."/>
            <person name="Sullivan W."/>
            <person name="Andreopoulos W.B."/>
            <person name="Clum A."/>
            <person name="Lindquist E."/>
            <person name="Daum C."/>
            <person name="Ramamoorthy G.K."/>
            <person name="Gryganskyi A."/>
            <person name="Culley D."/>
            <person name="Magnuson J.K."/>
            <person name="James T.Y."/>
            <person name="O'Malley M.A."/>
            <person name="Stajich J.E."/>
            <person name="Spatafora J.W."/>
            <person name="Visel A."/>
            <person name="Grigoriev I.V."/>
        </authorList>
    </citation>
    <scope>NUCLEOTIDE SEQUENCE [LARGE SCALE GENOMIC DNA]</scope>
    <source>
        <strain evidence="11 12">NRRL 3301</strain>
    </source>
</reference>
<keyword evidence="6" id="KW-0653">Protein transport</keyword>
<dbReference type="Proteomes" id="UP000242146">
    <property type="component" value="Unassembled WGS sequence"/>
</dbReference>
<dbReference type="GO" id="GO:0030150">
    <property type="term" value="P:protein import into mitochondrial matrix"/>
    <property type="evidence" value="ECO:0007669"/>
    <property type="project" value="InterPro"/>
</dbReference>
<dbReference type="GO" id="GO:0005742">
    <property type="term" value="C:mitochondrial outer membrane translocase complex"/>
    <property type="evidence" value="ECO:0007669"/>
    <property type="project" value="InterPro"/>
</dbReference>